<protein>
    <recommendedName>
        <fullName evidence="1">Protein kinase domain-containing protein</fullName>
    </recommendedName>
</protein>
<reference evidence="2" key="1">
    <citation type="journal article" date="2021" name="Genome Biol. Evol.">
        <title>The assembled and annotated genome of the fairy-ring fungus Marasmius oreades.</title>
        <authorList>
            <person name="Hiltunen M."/>
            <person name="Ament-Velasquez S.L."/>
            <person name="Johannesson H."/>
        </authorList>
    </citation>
    <scope>NUCLEOTIDE SEQUENCE</scope>
    <source>
        <strain evidence="2">03SP1</strain>
    </source>
</reference>
<dbReference type="RefSeq" id="XP_043001913.1">
    <property type="nucleotide sequence ID" value="XM_043159959.1"/>
</dbReference>
<dbReference type="GeneID" id="66072079"/>
<dbReference type="InterPro" id="IPR011009">
    <property type="entry name" value="Kinase-like_dom_sf"/>
</dbReference>
<dbReference type="KEGG" id="more:E1B28_003003"/>
<dbReference type="SUPFAM" id="SSF56112">
    <property type="entry name" value="Protein kinase-like (PK-like)"/>
    <property type="match status" value="1"/>
</dbReference>
<evidence type="ECO:0000259" key="1">
    <source>
        <dbReference type="PROSITE" id="PS50011"/>
    </source>
</evidence>
<proteinExistence type="predicted"/>
<dbReference type="GO" id="GO:0005524">
    <property type="term" value="F:ATP binding"/>
    <property type="evidence" value="ECO:0007669"/>
    <property type="project" value="InterPro"/>
</dbReference>
<dbReference type="EMBL" id="CM032191">
    <property type="protein sequence ID" value="KAG7085442.1"/>
    <property type="molecule type" value="Genomic_DNA"/>
</dbReference>
<dbReference type="Proteomes" id="UP001049176">
    <property type="component" value="Chromosome 11"/>
</dbReference>
<dbReference type="InterPro" id="IPR000719">
    <property type="entry name" value="Prot_kinase_dom"/>
</dbReference>
<evidence type="ECO:0000313" key="3">
    <source>
        <dbReference type="Proteomes" id="UP001049176"/>
    </source>
</evidence>
<evidence type="ECO:0000313" key="2">
    <source>
        <dbReference type="EMBL" id="KAG7085442.1"/>
    </source>
</evidence>
<dbReference type="PROSITE" id="PS50011">
    <property type="entry name" value="PROTEIN_KINASE_DOM"/>
    <property type="match status" value="1"/>
</dbReference>
<dbReference type="AlphaFoldDB" id="A0A9P7UJ13"/>
<dbReference type="GO" id="GO:0004672">
    <property type="term" value="F:protein kinase activity"/>
    <property type="evidence" value="ECO:0007669"/>
    <property type="project" value="InterPro"/>
</dbReference>
<comment type="caution">
    <text evidence="2">The sequence shown here is derived from an EMBL/GenBank/DDBJ whole genome shotgun (WGS) entry which is preliminary data.</text>
</comment>
<feature type="domain" description="Protein kinase" evidence="1">
    <location>
        <begin position="9"/>
        <end position="224"/>
    </location>
</feature>
<gene>
    <name evidence="2" type="ORF">E1B28_003003</name>
</gene>
<keyword evidence="3" id="KW-1185">Reference proteome</keyword>
<organism evidence="2 3">
    <name type="scientific">Marasmius oreades</name>
    <name type="common">fairy-ring Marasmius</name>
    <dbReference type="NCBI Taxonomy" id="181124"/>
    <lineage>
        <taxon>Eukaryota</taxon>
        <taxon>Fungi</taxon>
        <taxon>Dikarya</taxon>
        <taxon>Basidiomycota</taxon>
        <taxon>Agaricomycotina</taxon>
        <taxon>Agaricomycetes</taxon>
        <taxon>Agaricomycetidae</taxon>
        <taxon>Agaricales</taxon>
        <taxon>Marasmiineae</taxon>
        <taxon>Marasmiaceae</taxon>
        <taxon>Marasmius</taxon>
    </lineage>
</organism>
<dbReference type="OrthoDB" id="3182995at2759"/>
<sequence length="224" mass="25030">MSTLDIVFNHRVETLWKWSTGNSRFTIADDNQHYIARILKHDINNTSRSNGITLSTAYLTPRMECQLSSTPLPVVLKIATGSEHISLLQREASFYEDELHHLQGCVVPKYYGLYRGKLGSSSPRSHRLDCRDAASACMILEYCSGHGSFPLSSGDFRRRALIATQRLHQAGVVHGDLLNNRHILDLGYNGDKGGVRIVDFSMARRHHRCPQGIGGCQELILIGS</sequence>
<accession>A0A9P7UJ13</accession>
<name>A0A9P7UJ13_9AGAR</name>